<dbReference type="RefSeq" id="WP_054736061.1">
    <property type="nucleotide sequence ID" value="NZ_AYZM01000176.1"/>
</dbReference>
<accession>A0A0R2EWD1</accession>
<keyword evidence="2" id="KW-1185">Reference proteome</keyword>
<dbReference type="STRING" id="1423804.FD14_GL002723"/>
<proteinExistence type="predicted"/>
<name>A0A0R2EWD1_9LACO</name>
<dbReference type="AlphaFoldDB" id="A0A0R2EWD1"/>
<organism evidence="1 2">
    <name type="scientific">Secundilactobacillus similis DSM 23365 = JCM 2765</name>
    <dbReference type="NCBI Taxonomy" id="1423804"/>
    <lineage>
        <taxon>Bacteria</taxon>
        <taxon>Bacillati</taxon>
        <taxon>Bacillota</taxon>
        <taxon>Bacilli</taxon>
        <taxon>Lactobacillales</taxon>
        <taxon>Lactobacillaceae</taxon>
        <taxon>Secundilactobacillus</taxon>
    </lineage>
</organism>
<evidence type="ECO:0000313" key="1">
    <source>
        <dbReference type="EMBL" id="KRN16397.1"/>
    </source>
</evidence>
<protein>
    <submittedName>
        <fullName evidence="1">Uncharacterized protein</fullName>
    </submittedName>
</protein>
<evidence type="ECO:0000313" key="2">
    <source>
        <dbReference type="Proteomes" id="UP000051442"/>
    </source>
</evidence>
<sequence length="95" mass="11107">MLTAEQLRAVLQQQMSYQRVRRLQQRDWAELNVQNSLARQLIQVDDLQFLAAIQKIQPERLTIDFNDYGSVKAFISANSRDLSPTAQQWLLAKFK</sequence>
<gene>
    <name evidence="1" type="ORF">FD14_GL002723</name>
</gene>
<comment type="caution">
    <text evidence="1">The sequence shown here is derived from an EMBL/GenBank/DDBJ whole genome shotgun (WGS) entry which is preliminary data.</text>
</comment>
<dbReference type="Proteomes" id="UP000051442">
    <property type="component" value="Unassembled WGS sequence"/>
</dbReference>
<dbReference type="PATRIC" id="fig|1423804.4.peg.2937"/>
<dbReference type="OrthoDB" id="2298607at2"/>
<dbReference type="EMBL" id="AYZM01000176">
    <property type="protein sequence ID" value="KRN16397.1"/>
    <property type="molecule type" value="Genomic_DNA"/>
</dbReference>
<reference evidence="1 2" key="1">
    <citation type="journal article" date="2015" name="Genome Announc.">
        <title>Expanding the biotechnology potential of lactobacilli through comparative genomics of 213 strains and associated genera.</title>
        <authorList>
            <person name="Sun Z."/>
            <person name="Harris H.M."/>
            <person name="McCann A."/>
            <person name="Guo C."/>
            <person name="Argimon S."/>
            <person name="Zhang W."/>
            <person name="Yang X."/>
            <person name="Jeffery I.B."/>
            <person name="Cooney J.C."/>
            <person name="Kagawa T.F."/>
            <person name="Liu W."/>
            <person name="Song Y."/>
            <person name="Salvetti E."/>
            <person name="Wrobel A."/>
            <person name="Rasinkangas P."/>
            <person name="Parkhill J."/>
            <person name="Rea M.C."/>
            <person name="O'Sullivan O."/>
            <person name="Ritari J."/>
            <person name="Douillard F.P."/>
            <person name="Paul Ross R."/>
            <person name="Yang R."/>
            <person name="Briner A.E."/>
            <person name="Felis G.E."/>
            <person name="de Vos W.M."/>
            <person name="Barrangou R."/>
            <person name="Klaenhammer T.R."/>
            <person name="Caufield P.W."/>
            <person name="Cui Y."/>
            <person name="Zhang H."/>
            <person name="O'Toole P.W."/>
        </authorList>
    </citation>
    <scope>NUCLEOTIDE SEQUENCE [LARGE SCALE GENOMIC DNA]</scope>
    <source>
        <strain evidence="1 2">DSM 23365</strain>
    </source>
</reference>